<proteinExistence type="predicted"/>
<dbReference type="CDD" id="cd00038">
    <property type="entry name" value="CAP_ED"/>
    <property type="match status" value="1"/>
</dbReference>
<keyword evidence="3" id="KW-1185">Reference proteome</keyword>
<sequence>MRNQELFNQLEDSRSFAAGQAIFREGEPGDNLYIVAEGEVDILMNGGHILETVGPGGILGELALVDDKPRSATAVARTDCVLAPVSRAHFLALVRLTPSFAIQVMRVMAERLRRTTNQLRD</sequence>
<dbReference type="InterPro" id="IPR014710">
    <property type="entry name" value="RmlC-like_jellyroll"/>
</dbReference>
<dbReference type="PRINTS" id="PR00103">
    <property type="entry name" value="CAMPKINASE"/>
</dbReference>
<dbReference type="Pfam" id="PF00027">
    <property type="entry name" value="cNMP_binding"/>
    <property type="match status" value="1"/>
</dbReference>
<dbReference type="Gene3D" id="2.60.120.10">
    <property type="entry name" value="Jelly Rolls"/>
    <property type="match status" value="1"/>
</dbReference>
<gene>
    <name evidence="2" type="ORF">E4P82_10700</name>
</gene>
<comment type="caution">
    <text evidence="2">The sequence shown here is derived from an EMBL/GenBank/DDBJ whole genome shotgun (WGS) entry which is preliminary data.</text>
</comment>
<dbReference type="InterPro" id="IPR050397">
    <property type="entry name" value="Env_Response_Regulators"/>
</dbReference>
<evidence type="ECO:0000313" key="2">
    <source>
        <dbReference type="EMBL" id="NMQ19623.1"/>
    </source>
</evidence>
<dbReference type="SMART" id="SM00100">
    <property type="entry name" value="cNMP"/>
    <property type="match status" value="1"/>
</dbReference>
<protein>
    <submittedName>
        <fullName evidence="2">Cyclic nucleotide-binding domain-containing protein</fullName>
    </submittedName>
</protein>
<dbReference type="PANTHER" id="PTHR24567:SF74">
    <property type="entry name" value="HTH-TYPE TRANSCRIPTIONAL REGULATOR ARCR"/>
    <property type="match status" value="1"/>
</dbReference>
<dbReference type="PROSITE" id="PS50042">
    <property type="entry name" value="CNMP_BINDING_3"/>
    <property type="match status" value="1"/>
</dbReference>
<dbReference type="InterPro" id="IPR018488">
    <property type="entry name" value="cNMP-bd_CS"/>
</dbReference>
<dbReference type="InterPro" id="IPR000595">
    <property type="entry name" value="cNMP-bd_dom"/>
</dbReference>
<dbReference type="RefSeq" id="WP_169248878.1">
    <property type="nucleotide sequence ID" value="NZ_SPMZ01000029.1"/>
</dbReference>
<accession>A0ABX1TNA8</accession>
<organism evidence="2 3">
    <name type="scientific">Candidatus Competibacter phosphatis</name>
    <dbReference type="NCBI Taxonomy" id="221280"/>
    <lineage>
        <taxon>Bacteria</taxon>
        <taxon>Pseudomonadati</taxon>
        <taxon>Pseudomonadota</taxon>
        <taxon>Gammaproteobacteria</taxon>
        <taxon>Candidatus Competibacteraceae</taxon>
        <taxon>Candidatus Competibacter</taxon>
    </lineage>
</organism>
<dbReference type="PANTHER" id="PTHR24567">
    <property type="entry name" value="CRP FAMILY TRANSCRIPTIONAL REGULATORY PROTEIN"/>
    <property type="match status" value="1"/>
</dbReference>
<dbReference type="SUPFAM" id="SSF51206">
    <property type="entry name" value="cAMP-binding domain-like"/>
    <property type="match status" value="1"/>
</dbReference>
<dbReference type="InterPro" id="IPR018490">
    <property type="entry name" value="cNMP-bd_dom_sf"/>
</dbReference>
<dbReference type="Proteomes" id="UP000760480">
    <property type="component" value="Unassembled WGS sequence"/>
</dbReference>
<name>A0ABX1TNA8_9GAMM</name>
<evidence type="ECO:0000313" key="3">
    <source>
        <dbReference type="Proteomes" id="UP000760480"/>
    </source>
</evidence>
<dbReference type="PROSITE" id="PS00889">
    <property type="entry name" value="CNMP_BINDING_2"/>
    <property type="match status" value="1"/>
</dbReference>
<dbReference type="EMBL" id="SPMZ01000029">
    <property type="protein sequence ID" value="NMQ19623.1"/>
    <property type="molecule type" value="Genomic_DNA"/>
</dbReference>
<feature type="domain" description="Cyclic nucleotide-binding" evidence="1">
    <location>
        <begin position="1"/>
        <end position="94"/>
    </location>
</feature>
<evidence type="ECO:0000259" key="1">
    <source>
        <dbReference type="PROSITE" id="PS50042"/>
    </source>
</evidence>
<reference evidence="2 3" key="1">
    <citation type="submission" date="2019-03" db="EMBL/GenBank/DDBJ databases">
        <title>Metabolic reconstructions from genomes of highly enriched 'Candidatus Accumulibacter' and 'Candidatus Competibacter' bioreactor populations.</title>
        <authorList>
            <person name="Annavajhala M.K."/>
            <person name="Welles L."/>
            <person name="Abbas B."/>
            <person name="Sorokin D."/>
            <person name="Park H."/>
            <person name="Van Loosdrecht M."/>
            <person name="Chandran K."/>
        </authorList>
    </citation>
    <scope>NUCLEOTIDE SEQUENCE [LARGE SCALE GENOMIC DNA]</scope>
    <source>
        <strain evidence="2 3">SBR_G</strain>
    </source>
</reference>